<evidence type="ECO:0000259" key="7">
    <source>
        <dbReference type="PROSITE" id="PS51898"/>
    </source>
</evidence>
<feature type="region of interest" description="Disordered" evidence="6">
    <location>
        <begin position="334"/>
        <end position="358"/>
    </location>
</feature>
<protein>
    <recommendedName>
        <fullName evidence="11">Integrase</fullName>
    </recommendedName>
</protein>
<feature type="domain" description="Core-binding (CB)" evidence="8">
    <location>
        <begin position="55"/>
        <end position="136"/>
    </location>
</feature>
<dbReference type="GO" id="GO:0003677">
    <property type="term" value="F:DNA binding"/>
    <property type="evidence" value="ECO:0007669"/>
    <property type="project" value="UniProtKB-UniRule"/>
</dbReference>
<dbReference type="GO" id="GO:0006310">
    <property type="term" value="P:DNA recombination"/>
    <property type="evidence" value="ECO:0007669"/>
    <property type="project" value="UniProtKB-KW"/>
</dbReference>
<proteinExistence type="inferred from homology"/>
<evidence type="ECO:0000256" key="5">
    <source>
        <dbReference type="PROSITE-ProRule" id="PRU01248"/>
    </source>
</evidence>
<evidence type="ECO:0000256" key="3">
    <source>
        <dbReference type="ARBA" id="ARBA00023125"/>
    </source>
</evidence>
<dbReference type="InterPro" id="IPR013762">
    <property type="entry name" value="Integrase-like_cat_sf"/>
</dbReference>
<evidence type="ECO:0000256" key="1">
    <source>
        <dbReference type="ARBA" id="ARBA00008857"/>
    </source>
</evidence>
<dbReference type="InterPro" id="IPR050090">
    <property type="entry name" value="Tyrosine_recombinase_XerCD"/>
</dbReference>
<dbReference type="GO" id="GO:0015074">
    <property type="term" value="P:DNA integration"/>
    <property type="evidence" value="ECO:0007669"/>
    <property type="project" value="UniProtKB-KW"/>
</dbReference>
<keyword evidence="3 5" id="KW-0238">DNA-binding</keyword>
<dbReference type="InterPro" id="IPR011010">
    <property type="entry name" value="DNA_brk_join_enz"/>
</dbReference>
<evidence type="ECO:0000256" key="6">
    <source>
        <dbReference type="SAM" id="MobiDB-lite"/>
    </source>
</evidence>
<dbReference type="InterPro" id="IPR044068">
    <property type="entry name" value="CB"/>
</dbReference>
<dbReference type="InterPro" id="IPR002104">
    <property type="entry name" value="Integrase_catalytic"/>
</dbReference>
<keyword evidence="10" id="KW-1185">Reference proteome</keyword>
<dbReference type="InterPro" id="IPR010998">
    <property type="entry name" value="Integrase_recombinase_N"/>
</dbReference>
<sequence length="358" mass="40211">MSDNLYQRGGIWYARIQVAGRDQRKSLQTGNRAEAKRRLAVFLQSTSPYKATIRRKFEDVTGEYLASAKTNLKPATHRRYKTSILKLADTFAGHWWDAITKETLLEYIDERKGDGVKISTIKRDLTALSQAADYAVDRAWAGTNPVAQLPKRPLRYKSPVFKRPSQRSVDLGISCCHGNLEPLARFLLATGMRLMEGASLTRGQIDKRRKVATLTDTKNGRARTVSLNSTALGILAGQDGDILFPAIDRVTGEARVYKQASTNWATAQARAVEKAKKQGWKFERFRLHDLRHMFAIDYLANGGNIYQLQIELGHGSVKQTEWYLQFLSPDEQMGAKFAPSQNPSQAKRFSVADKAETA</sequence>
<dbReference type="PANTHER" id="PTHR30349:SF64">
    <property type="entry name" value="PROPHAGE INTEGRASE INTD-RELATED"/>
    <property type="match status" value="1"/>
</dbReference>
<reference evidence="9 10" key="1">
    <citation type="journal article" date="2010" name="Int. J. Syst. Evol. Microbiol.">
        <title>Sphingopyxis bauzanensis sp. nov., a psychrophilic bacterium isolated from soil.</title>
        <authorList>
            <person name="Zhang D.C."/>
            <person name="Liu H.C."/>
            <person name="Xin Y.H."/>
            <person name="Zhou Y.G."/>
            <person name="Schinner F."/>
            <person name="Margesin R."/>
        </authorList>
    </citation>
    <scope>NUCLEOTIDE SEQUENCE [LARGE SCALE GENOMIC DNA]</scope>
    <source>
        <strain evidence="9 10">DSM 22271</strain>
    </source>
</reference>
<gene>
    <name evidence="9" type="ORF">CDQ92_13385</name>
</gene>
<comment type="similarity">
    <text evidence="1">Belongs to the 'phage' integrase family.</text>
</comment>
<keyword evidence="2" id="KW-0229">DNA integration</keyword>
<comment type="caution">
    <text evidence="9">The sequence shown here is derived from an EMBL/GenBank/DDBJ whole genome shotgun (WGS) entry which is preliminary data.</text>
</comment>
<evidence type="ECO:0000256" key="2">
    <source>
        <dbReference type="ARBA" id="ARBA00022908"/>
    </source>
</evidence>
<name>A0A246JS16_9SPHN</name>
<evidence type="ECO:0008006" key="11">
    <source>
        <dbReference type="Google" id="ProtNLM"/>
    </source>
</evidence>
<evidence type="ECO:0000256" key="4">
    <source>
        <dbReference type="ARBA" id="ARBA00023172"/>
    </source>
</evidence>
<organism evidence="9 10">
    <name type="scientific">Sphingopyxis bauzanensis</name>
    <dbReference type="NCBI Taxonomy" id="651663"/>
    <lineage>
        <taxon>Bacteria</taxon>
        <taxon>Pseudomonadati</taxon>
        <taxon>Pseudomonadota</taxon>
        <taxon>Alphaproteobacteria</taxon>
        <taxon>Sphingomonadales</taxon>
        <taxon>Sphingomonadaceae</taxon>
        <taxon>Sphingopyxis</taxon>
    </lineage>
</organism>
<dbReference type="Pfam" id="PF00589">
    <property type="entry name" value="Phage_integrase"/>
    <property type="match status" value="1"/>
</dbReference>
<dbReference type="AlphaFoldDB" id="A0A246JS16"/>
<dbReference type="PROSITE" id="PS51900">
    <property type="entry name" value="CB"/>
    <property type="match status" value="1"/>
</dbReference>
<accession>A0A246JS16</accession>
<evidence type="ECO:0000313" key="9">
    <source>
        <dbReference type="EMBL" id="OWQ95768.1"/>
    </source>
</evidence>
<evidence type="ECO:0000259" key="8">
    <source>
        <dbReference type="PROSITE" id="PS51900"/>
    </source>
</evidence>
<dbReference type="PROSITE" id="PS51898">
    <property type="entry name" value="TYR_RECOMBINASE"/>
    <property type="match status" value="1"/>
</dbReference>
<dbReference type="SUPFAM" id="SSF56349">
    <property type="entry name" value="DNA breaking-rejoining enzymes"/>
    <property type="match status" value="1"/>
</dbReference>
<dbReference type="Proteomes" id="UP000197361">
    <property type="component" value="Unassembled WGS sequence"/>
</dbReference>
<dbReference type="EMBL" id="NISK01000003">
    <property type="protein sequence ID" value="OWQ95768.1"/>
    <property type="molecule type" value="Genomic_DNA"/>
</dbReference>
<evidence type="ECO:0000313" key="10">
    <source>
        <dbReference type="Proteomes" id="UP000197361"/>
    </source>
</evidence>
<keyword evidence="4" id="KW-0233">DNA recombination</keyword>
<dbReference type="PANTHER" id="PTHR30349">
    <property type="entry name" value="PHAGE INTEGRASE-RELATED"/>
    <property type="match status" value="1"/>
</dbReference>
<dbReference type="Gene3D" id="1.10.443.10">
    <property type="entry name" value="Intergrase catalytic core"/>
    <property type="match status" value="1"/>
</dbReference>
<dbReference type="CDD" id="cd00796">
    <property type="entry name" value="INT_Rci_Hp1_C"/>
    <property type="match status" value="1"/>
</dbReference>
<dbReference type="Gene3D" id="1.10.150.130">
    <property type="match status" value="1"/>
</dbReference>
<feature type="domain" description="Tyr recombinase" evidence="7">
    <location>
        <begin position="159"/>
        <end position="337"/>
    </location>
</feature>